<dbReference type="EMBL" id="CP069127">
    <property type="protein sequence ID" value="QRG69018.1"/>
    <property type="molecule type" value="Genomic_DNA"/>
</dbReference>
<dbReference type="Proteomes" id="UP000596248">
    <property type="component" value="Chromosome"/>
</dbReference>
<evidence type="ECO:0000313" key="2">
    <source>
        <dbReference type="EMBL" id="QRG69018.1"/>
    </source>
</evidence>
<dbReference type="PANTHER" id="PTHR38011:SF11">
    <property type="entry name" value="2,5-DIAMINO-6-RIBOSYLAMINO-4(3H)-PYRIMIDINONE 5'-PHOSPHATE REDUCTASE"/>
    <property type="match status" value="1"/>
</dbReference>
<protein>
    <submittedName>
        <fullName evidence="2">Dihydrofolate reductase family protein</fullName>
    </submittedName>
</protein>
<dbReference type="RefSeq" id="WP_203356015.1">
    <property type="nucleotide sequence ID" value="NZ_CP069127.1"/>
</dbReference>
<feature type="domain" description="Bacterial bifunctional deaminase-reductase C-terminal" evidence="1">
    <location>
        <begin position="3"/>
        <end position="181"/>
    </location>
</feature>
<name>A0ABX7FRZ5_BRECH</name>
<organism evidence="2 3">
    <name type="scientific">Brevibacillus choshinensis</name>
    <dbReference type="NCBI Taxonomy" id="54911"/>
    <lineage>
        <taxon>Bacteria</taxon>
        <taxon>Bacillati</taxon>
        <taxon>Bacillota</taxon>
        <taxon>Bacilli</taxon>
        <taxon>Bacillales</taxon>
        <taxon>Paenibacillaceae</taxon>
        <taxon>Brevibacillus</taxon>
    </lineage>
</organism>
<proteinExistence type="predicted"/>
<dbReference type="Pfam" id="PF01872">
    <property type="entry name" value="RibD_C"/>
    <property type="match status" value="1"/>
</dbReference>
<dbReference type="InterPro" id="IPR024072">
    <property type="entry name" value="DHFR-like_dom_sf"/>
</dbReference>
<dbReference type="Gene3D" id="3.40.430.10">
    <property type="entry name" value="Dihydrofolate Reductase, subunit A"/>
    <property type="match status" value="1"/>
</dbReference>
<keyword evidence="3" id="KW-1185">Reference proteome</keyword>
<dbReference type="SUPFAM" id="SSF53597">
    <property type="entry name" value="Dihydrofolate reductase-like"/>
    <property type="match status" value="1"/>
</dbReference>
<evidence type="ECO:0000313" key="3">
    <source>
        <dbReference type="Proteomes" id="UP000596248"/>
    </source>
</evidence>
<dbReference type="InterPro" id="IPR002734">
    <property type="entry name" value="RibDG_C"/>
</dbReference>
<gene>
    <name evidence="2" type="ORF">JNE38_07725</name>
</gene>
<sequence>MGKVVLYMQVSLDGVVSDVEQWMNLSDEILEDALAYYDTLDAIVIGGHSYSSMAAYWQQAEDASDSALERRFAKRINELPKIVISRSEQELTWRNSQLLTYRDLESFRMEIEHLKSSTTKDISVESGVRTWRLFLKSALVDELRLLVHPVVAAKGDKLFDEIETQQAWKLSGTKVFSNGVVELHYRISE</sequence>
<accession>A0ABX7FRZ5</accession>
<reference evidence="2 3" key="1">
    <citation type="submission" date="2021-01" db="EMBL/GenBank/DDBJ databases">
        <title>Identification of strong promoters based on the transcriptome of Brevibacillus choshinensis.</title>
        <authorList>
            <person name="Yao D."/>
            <person name="Zhang K."/>
            <person name="Wu J."/>
        </authorList>
    </citation>
    <scope>NUCLEOTIDE SEQUENCE [LARGE SCALE GENOMIC DNA]</scope>
    <source>
        <strain evidence="2 3">HPD31-SP3</strain>
    </source>
</reference>
<dbReference type="InterPro" id="IPR050765">
    <property type="entry name" value="Riboflavin_Biosynth_HTPR"/>
</dbReference>
<evidence type="ECO:0000259" key="1">
    <source>
        <dbReference type="Pfam" id="PF01872"/>
    </source>
</evidence>
<dbReference type="PANTHER" id="PTHR38011">
    <property type="entry name" value="DIHYDROFOLATE REDUCTASE FAMILY PROTEIN (AFU_ORTHOLOGUE AFUA_8G06820)"/>
    <property type="match status" value="1"/>
</dbReference>